<name>A0A0D2DAC6_9EURO</name>
<gene>
    <name evidence="2" type="ORF">PV06_08603</name>
</gene>
<dbReference type="Gene3D" id="2.30.40.10">
    <property type="entry name" value="Urease, subunit C, domain 1"/>
    <property type="match status" value="1"/>
</dbReference>
<keyword evidence="3" id="KW-1185">Reference proteome</keyword>
<protein>
    <recommendedName>
        <fullName evidence="1">Amidohydrolase 3 domain-containing protein</fullName>
    </recommendedName>
</protein>
<dbReference type="AlphaFoldDB" id="A0A0D2DAC6"/>
<reference evidence="2 3" key="1">
    <citation type="submission" date="2015-01" db="EMBL/GenBank/DDBJ databases">
        <title>The Genome Sequence of Exophiala oligosperma CBS72588.</title>
        <authorList>
            <consortium name="The Broad Institute Genomics Platform"/>
            <person name="Cuomo C."/>
            <person name="de Hoog S."/>
            <person name="Gorbushina A."/>
            <person name="Stielow B."/>
            <person name="Teixiera M."/>
            <person name="Abouelleil A."/>
            <person name="Chapman S.B."/>
            <person name="Priest M."/>
            <person name="Young S.K."/>
            <person name="Wortman J."/>
            <person name="Nusbaum C."/>
            <person name="Birren B."/>
        </authorList>
    </citation>
    <scope>NUCLEOTIDE SEQUENCE [LARGE SCALE GENOMIC DNA]</scope>
    <source>
        <strain evidence="2 3">CBS 72588</strain>
    </source>
</reference>
<dbReference type="InterPro" id="IPR033932">
    <property type="entry name" value="YtcJ-like"/>
</dbReference>
<dbReference type="GO" id="GO:0016810">
    <property type="term" value="F:hydrolase activity, acting on carbon-nitrogen (but not peptide) bonds"/>
    <property type="evidence" value="ECO:0007669"/>
    <property type="project" value="InterPro"/>
</dbReference>
<dbReference type="OrthoDB" id="3501663at2759"/>
<dbReference type="VEuPathDB" id="FungiDB:PV06_08603"/>
<dbReference type="GeneID" id="27360677"/>
<dbReference type="HOGENOM" id="CLU_009942_5_0_1"/>
<dbReference type="InterPro" id="IPR011059">
    <property type="entry name" value="Metal-dep_hydrolase_composite"/>
</dbReference>
<dbReference type="Gene3D" id="3.10.310.70">
    <property type="match status" value="1"/>
</dbReference>
<dbReference type="InterPro" id="IPR032466">
    <property type="entry name" value="Metal_Hydrolase"/>
</dbReference>
<sequence>METTILKNARIFTSSQGCEELHRGYILMSQGVIRKIGSGEDDALTQARAQGASEIDLNDKIITPGFIDSHVHLLAFGLGLGKLNIVTCKSFADVRSKIAEYAQSNPSAIRISVKGWIQGTTDGKALASMLDDIDPRPIYIEAMDQHSVWCNTAALLELNVASMENPPGGTICRDEKGAASGLLMESAYHGIVIPFLVQNLNEDDKRVALQRAVETYSEAGCTGVVDMAMDKAQWEGLRKYREHNEMPLHIAAHWMISYSDNDEDIQRRLDEAIAMHKQYHPSTSPRFCINGIKIMVDGTVDGCTAALSQPYGGQSDPTEPIWSAEKLKKVVQLADAAGLQCAVHAIGDKAISQIIDAYASLGNPTRRHRIEHLELASEESAKRLGQLGIIASVQPVHSDPVLMAAWPDMIGEHRCKRAFAYREFHESGARLAFGTDVPTAAHPPLPNLYHATTRRSTINPSLPDRTNPEFAVPMATAVKAATINAAFSRFAETWTGSLAEGMSADLVVLDGDWEPENLLNAKVQQTWYRGQKVFDAHP</sequence>
<dbReference type="PANTHER" id="PTHR22642">
    <property type="entry name" value="IMIDAZOLONEPROPIONASE"/>
    <property type="match status" value="1"/>
</dbReference>
<dbReference type="Gene3D" id="3.20.20.140">
    <property type="entry name" value="Metal-dependent hydrolases"/>
    <property type="match status" value="1"/>
</dbReference>
<dbReference type="RefSeq" id="XP_016260264.1">
    <property type="nucleotide sequence ID" value="XM_016409956.1"/>
</dbReference>
<evidence type="ECO:0000259" key="1">
    <source>
        <dbReference type="Pfam" id="PF07969"/>
    </source>
</evidence>
<dbReference type="Pfam" id="PF07969">
    <property type="entry name" value="Amidohydro_3"/>
    <property type="match status" value="1"/>
</dbReference>
<evidence type="ECO:0000313" key="3">
    <source>
        <dbReference type="Proteomes" id="UP000053342"/>
    </source>
</evidence>
<evidence type="ECO:0000313" key="2">
    <source>
        <dbReference type="EMBL" id="KIW40048.1"/>
    </source>
</evidence>
<dbReference type="CDD" id="cd01300">
    <property type="entry name" value="YtcJ_like"/>
    <property type="match status" value="1"/>
</dbReference>
<proteinExistence type="predicted"/>
<dbReference type="SUPFAM" id="SSF51556">
    <property type="entry name" value="Metallo-dependent hydrolases"/>
    <property type="match status" value="1"/>
</dbReference>
<dbReference type="SUPFAM" id="SSF51338">
    <property type="entry name" value="Composite domain of metallo-dependent hydrolases"/>
    <property type="match status" value="1"/>
</dbReference>
<dbReference type="Proteomes" id="UP000053342">
    <property type="component" value="Unassembled WGS sequence"/>
</dbReference>
<feature type="domain" description="Amidohydrolase 3" evidence="1">
    <location>
        <begin position="54"/>
        <end position="534"/>
    </location>
</feature>
<dbReference type="EMBL" id="KN847339">
    <property type="protein sequence ID" value="KIW40048.1"/>
    <property type="molecule type" value="Genomic_DNA"/>
</dbReference>
<dbReference type="InterPro" id="IPR013108">
    <property type="entry name" value="Amidohydro_3"/>
</dbReference>
<organism evidence="2 3">
    <name type="scientific">Exophiala oligosperma</name>
    <dbReference type="NCBI Taxonomy" id="215243"/>
    <lineage>
        <taxon>Eukaryota</taxon>
        <taxon>Fungi</taxon>
        <taxon>Dikarya</taxon>
        <taxon>Ascomycota</taxon>
        <taxon>Pezizomycotina</taxon>
        <taxon>Eurotiomycetes</taxon>
        <taxon>Chaetothyriomycetidae</taxon>
        <taxon>Chaetothyriales</taxon>
        <taxon>Herpotrichiellaceae</taxon>
        <taxon>Exophiala</taxon>
    </lineage>
</organism>
<accession>A0A0D2DAC6</accession>
<dbReference type="PANTHER" id="PTHR22642:SF19">
    <property type="entry name" value="AMIDOHYDROLASE FAMILY PROTEIN (AFU_ORTHOLOGUE AFUA_5G01480)"/>
    <property type="match status" value="1"/>
</dbReference>
<dbReference type="STRING" id="215243.A0A0D2DAC6"/>